<reference evidence="1 2" key="1">
    <citation type="submission" date="2019-12" db="EMBL/GenBank/DDBJ databases">
        <authorList>
            <person name="Dong K."/>
        </authorList>
    </citation>
    <scope>NUCLEOTIDE SEQUENCE [LARGE SCALE GENOMIC DNA]</scope>
    <source>
        <strain evidence="1 2">JCM 31225</strain>
    </source>
</reference>
<evidence type="ECO:0008006" key="3">
    <source>
        <dbReference type="Google" id="ProtNLM"/>
    </source>
</evidence>
<comment type="caution">
    <text evidence="1">The sequence shown here is derived from an EMBL/GenBank/DDBJ whole genome shotgun (WGS) entry which is preliminary data.</text>
</comment>
<dbReference type="AlphaFoldDB" id="A0A6N8KSJ3"/>
<sequence>MDYQKTFIDMIANSLPAEEKLVDFISKLINLGKEASYRRIRGEVEFTLTELVIIAKKLNINLTSLILREGGEKTIFNLRLQQESDPYSSYTKTIDAALNVFEGLDKRIGTTHYFACRSIPDVFIAQYPNLCKLQLLKIQFNADGIPPSRLADIIMPQKLLKKQAQYWEELKDIDLVYILAPNLFASTISDILFFYELSLISEEERKALKDELFSLIHDLDETARSGLFRNKELQLYVSHVILDLSHSLIESKIMDASVINLHFPNSLLSFDREVCLAHKKRMQLIKKCSSLISQSGEPAKKKFLATQRAFVEQL</sequence>
<dbReference type="EMBL" id="WSQA01000001">
    <property type="protein sequence ID" value="MVZ60400.1"/>
    <property type="molecule type" value="Genomic_DNA"/>
</dbReference>
<dbReference type="RefSeq" id="WP_160367059.1">
    <property type="nucleotide sequence ID" value="NZ_WSQA01000001.1"/>
</dbReference>
<gene>
    <name evidence="1" type="ORF">GQF63_00045</name>
</gene>
<organism evidence="1 2">
    <name type="scientific">Sphingobacterium humi</name>
    <dbReference type="NCBI Taxonomy" id="1796905"/>
    <lineage>
        <taxon>Bacteria</taxon>
        <taxon>Pseudomonadati</taxon>
        <taxon>Bacteroidota</taxon>
        <taxon>Sphingobacteriia</taxon>
        <taxon>Sphingobacteriales</taxon>
        <taxon>Sphingobacteriaceae</taxon>
        <taxon>Sphingobacterium</taxon>
    </lineage>
</organism>
<evidence type="ECO:0000313" key="1">
    <source>
        <dbReference type="EMBL" id="MVZ60400.1"/>
    </source>
</evidence>
<evidence type="ECO:0000313" key="2">
    <source>
        <dbReference type="Proteomes" id="UP000435036"/>
    </source>
</evidence>
<proteinExistence type="predicted"/>
<keyword evidence="2" id="KW-1185">Reference proteome</keyword>
<name>A0A6N8KSJ3_9SPHI</name>
<protein>
    <recommendedName>
        <fullName evidence="3">Transcription regulator BetR N-terminal domain-containing protein</fullName>
    </recommendedName>
</protein>
<accession>A0A6N8KSJ3</accession>
<dbReference type="Proteomes" id="UP000435036">
    <property type="component" value="Unassembled WGS sequence"/>
</dbReference>
<dbReference type="OrthoDB" id="1098026at2"/>